<keyword evidence="4" id="KW-1185">Reference proteome</keyword>
<evidence type="ECO:0000256" key="1">
    <source>
        <dbReference type="SAM" id="MobiDB-lite"/>
    </source>
</evidence>
<sequence>MLTWLRDWWDGIELWLTQLWYPFQLALVLVVLLPLCLVAAWLIDRAVDVLGGWLGKLRGNRAEQPESADADAERGRVFGGERGGHERES</sequence>
<reference evidence="3 4" key="1">
    <citation type="submission" date="2019-03" db="EMBL/GenBank/DDBJ databases">
        <title>Genomic Encyclopedia of Type Strains, Phase IV (KMG-IV): sequencing the most valuable type-strain genomes for metagenomic binning, comparative biology and taxonomic classification.</title>
        <authorList>
            <person name="Goeker M."/>
        </authorList>
    </citation>
    <scope>NUCLEOTIDE SEQUENCE [LARGE SCALE GENOMIC DNA]</scope>
    <source>
        <strain evidence="3 4">DSM 45765</strain>
    </source>
</reference>
<dbReference type="AlphaFoldDB" id="A0A4R2QXJ6"/>
<dbReference type="RefSeq" id="WP_132876282.1">
    <property type="nucleotide sequence ID" value="NZ_SLXQ01000002.1"/>
</dbReference>
<evidence type="ECO:0000313" key="3">
    <source>
        <dbReference type="EMBL" id="TCP54873.1"/>
    </source>
</evidence>
<comment type="caution">
    <text evidence="3">The sequence shown here is derived from an EMBL/GenBank/DDBJ whole genome shotgun (WGS) entry which is preliminary data.</text>
</comment>
<keyword evidence="2" id="KW-1133">Transmembrane helix</keyword>
<keyword evidence="2" id="KW-0812">Transmembrane</keyword>
<dbReference type="OrthoDB" id="4559844at2"/>
<evidence type="ECO:0000313" key="4">
    <source>
        <dbReference type="Proteomes" id="UP000294911"/>
    </source>
</evidence>
<dbReference type="Proteomes" id="UP000294911">
    <property type="component" value="Unassembled WGS sequence"/>
</dbReference>
<protein>
    <submittedName>
        <fullName evidence="3">Uncharacterized protein</fullName>
    </submittedName>
</protein>
<gene>
    <name evidence="3" type="ORF">EV191_10282</name>
</gene>
<proteinExistence type="predicted"/>
<keyword evidence="2" id="KW-0472">Membrane</keyword>
<dbReference type="EMBL" id="SLXQ01000002">
    <property type="protein sequence ID" value="TCP54873.1"/>
    <property type="molecule type" value="Genomic_DNA"/>
</dbReference>
<evidence type="ECO:0000256" key="2">
    <source>
        <dbReference type="SAM" id="Phobius"/>
    </source>
</evidence>
<name>A0A4R2QXJ6_9PSEU</name>
<organism evidence="3 4">
    <name type="scientific">Tamaricihabitans halophyticus</name>
    <dbReference type="NCBI Taxonomy" id="1262583"/>
    <lineage>
        <taxon>Bacteria</taxon>
        <taxon>Bacillati</taxon>
        <taxon>Actinomycetota</taxon>
        <taxon>Actinomycetes</taxon>
        <taxon>Pseudonocardiales</taxon>
        <taxon>Pseudonocardiaceae</taxon>
        <taxon>Tamaricihabitans</taxon>
    </lineage>
</organism>
<feature type="transmembrane region" description="Helical" evidence="2">
    <location>
        <begin position="20"/>
        <end position="43"/>
    </location>
</feature>
<accession>A0A4R2QXJ6</accession>
<feature type="region of interest" description="Disordered" evidence="1">
    <location>
        <begin position="60"/>
        <end position="89"/>
    </location>
</feature>